<protein>
    <submittedName>
        <fullName evidence="5">TonB-dependent outer membrane receptor, SusC/RagA subfamily, signature region</fullName>
    </submittedName>
</protein>
<feature type="domain" description="TonB-dependent receptor plug" evidence="4">
    <location>
        <begin position="44"/>
        <end position="135"/>
    </location>
</feature>
<evidence type="ECO:0000256" key="2">
    <source>
        <dbReference type="SAM" id="MobiDB-lite"/>
    </source>
</evidence>
<keyword evidence="3" id="KW-0732">Signal</keyword>
<dbReference type="InterPro" id="IPR039426">
    <property type="entry name" value="TonB-dep_rcpt-like"/>
</dbReference>
<keyword evidence="1" id="KW-0813">Transport</keyword>
<evidence type="ECO:0000313" key="6">
    <source>
        <dbReference type="Proteomes" id="UP000199021"/>
    </source>
</evidence>
<proteinExistence type="inferred from homology"/>
<feature type="compositionally biased region" description="Basic and acidic residues" evidence="2">
    <location>
        <begin position="31"/>
        <end position="40"/>
    </location>
</feature>
<reference evidence="6" key="1">
    <citation type="submission" date="2016-10" db="EMBL/GenBank/DDBJ databases">
        <authorList>
            <person name="Varghese N."/>
            <person name="Submissions S."/>
        </authorList>
    </citation>
    <scope>NUCLEOTIDE SEQUENCE [LARGE SCALE GENOMIC DNA]</scope>
    <source>
        <strain evidence="6">DSM 24740</strain>
    </source>
</reference>
<feature type="region of interest" description="Disordered" evidence="2">
    <location>
        <begin position="25"/>
        <end position="44"/>
    </location>
</feature>
<evidence type="ECO:0000256" key="3">
    <source>
        <dbReference type="SAM" id="SignalP"/>
    </source>
</evidence>
<organism evidence="5 6">
    <name type="scientific">Neolewinella agarilytica</name>
    <dbReference type="NCBI Taxonomy" id="478744"/>
    <lineage>
        <taxon>Bacteria</taxon>
        <taxon>Pseudomonadati</taxon>
        <taxon>Bacteroidota</taxon>
        <taxon>Saprospiria</taxon>
        <taxon>Saprospirales</taxon>
        <taxon>Lewinellaceae</taxon>
        <taxon>Neolewinella</taxon>
    </lineage>
</organism>
<evidence type="ECO:0000259" key="4">
    <source>
        <dbReference type="Pfam" id="PF07715"/>
    </source>
</evidence>
<dbReference type="AlphaFoldDB" id="A0A1H9LG29"/>
<dbReference type="Proteomes" id="UP000199021">
    <property type="component" value="Unassembled WGS sequence"/>
</dbReference>
<dbReference type="Gene3D" id="2.170.130.10">
    <property type="entry name" value="TonB-dependent receptor, plug domain"/>
    <property type="match status" value="1"/>
</dbReference>
<evidence type="ECO:0000256" key="1">
    <source>
        <dbReference type="PROSITE-ProRule" id="PRU01360"/>
    </source>
</evidence>
<dbReference type="EMBL" id="FOFB01000024">
    <property type="protein sequence ID" value="SER10328.1"/>
    <property type="molecule type" value="Genomic_DNA"/>
</dbReference>
<accession>A0A1H9LG29</accession>
<dbReference type="InterPro" id="IPR012910">
    <property type="entry name" value="Plug_dom"/>
</dbReference>
<comment type="similarity">
    <text evidence="1">Belongs to the TonB-dependent receptor family.</text>
</comment>
<keyword evidence="1" id="KW-0472">Membrane</keyword>
<keyword evidence="1" id="KW-0998">Cell outer membrane</keyword>
<keyword evidence="6" id="KW-1185">Reference proteome</keyword>
<dbReference type="STRING" id="478744.SAMN05444359_12422"/>
<dbReference type="PROSITE" id="PS52016">
    <property type="entry name" value="TONB_DEPENDENT_REC_3"/>
    <property type="match status" value="1"/>
</dbReference>
<dbReference type="RefSeq" id="WP_090171597.1">
    <property type="nucleotide sequence ID" value="NZ_FOFB01000024.1"/>
</dbReference>
<dbReference type="InParanoid" id="A0A1H9LG29"/>
<feature type="chain" id="PRO_5011588491" evidence="3">
    <location>
        <begin position="18"/>
        <end position="143"/>
    </location>
</feature>
<feature type="signal peptide" evidence="3">
    <location>
        <begin position="1"/>
        <end position="17"/>
    </location>
</feature>
<dbReference type="PROSITE" id="PS51257">
    <property type="entry name" value="PROKAR_LIPOPROTEIN"/>
    <property type="match status" value="1"/>
</dbReference>
<keyword evidence="1" id="KW-0812">Transmembrane</keyword>
<evidence type="ECO:0000313" key="5">
    <source>
        <dbReference type="EMBL" id="SER10328.1"/>
    </source>
</evidence>
<dbReference type="GO" id="GO:0009279">
    <property type="term" value="C:cell outer membrane"/>
    <property type="evidence" value="ECO:0007669"/>
    <property type="project" value="UniProtKB-SubCell"/>
</dbReference>
<name>A0A1H9LG29_9BACT</name>
<dbReference type="OrthoDB" id="982809at2"/>
<gene>
    <name evidence="5" type="ORF">SAMN05444359_12422</name>
</gene>
<keyword evidence="5" id="KW-0675">Receptor</keyword>
<sequence length="143" mass="15403">MRIFLYLIVLSCLSLTACTTSKNTDASASKLRQEKERDANSTEVDAGSGIDLASYLRRIPGVNVRGNGANATVRVRGNSSFNAVSEPLYVVDGTIMGTSLATIYNTINPDDIARVRVLKDASETARYGLQGGNGVIEFKLKKQ</sequence>
<dbReference type="Pfam" id="PF07715">
    <property type="entry name" value="Plug"/>
    <property type="match status" value="1"/>
</dbReference>
<keyword evidence="1" id="KW-1134">Transmembrane beta strand</keyword>
<dbReference type="SUPFAM" id="SSF56935">
    <property type="entry name" value="Porins"/>
    <property type="match status" value="1"/>
</dbReference>
<dbReference type="InterPro" id="IPR037066">
    <property type="entry name" value="Plug_dom_sf"/>
</dbReference>
<comment type="subcellular location">
    <subcellularLocation>
        <location evidence="1">Cell outer membrane</location>
        <topology evidence="1">Multi-pass membrane protein</topology>
    </subcellularLocation>
</comment>